<dbReference type="EMBL" id="ARXV01000018">
    <property type="protein sequence ID" value="KGD63354.1"/>
    <property type="molecule type" value="Genomic_DNA"/>
</dbReference>
<dbReference type="eggNOG" id="ENOG5033KS4">
    <property type="taxonomic scope" value="Bacteria"/>
</dbReference>
<evidence type="ECO:0000256" key="1">
    <source>
        <dbReference type="SAM" id="MobiDB-lite"/>
    </source>
</evidence>
<gene>
    <name evidence="2" type="ORF">Y5S_03340</name>
</gene>
<comment type="caution">
    <text evidence="2">The sequence shown here is derived from an EMBL/GenBank/DDBJ whole genome shotgun (WGS) entry which is preliminary data.</text>
</comment>
<dbReference type="RefSeq" id="WP_065130343.1">
    <property type="nucleotide sequence ID" value="NZ_ARXV01000018.1"/>
</dbReference>
<proteinExistence type="predicted"/>
<dbReference type="STRING" id="1177154.Y5S_03340"/>
<evidence type="ECO:0000313" key="2">
    <source>
        <dbReference type="EMBL" id="KGD63354.1"/>
    </source>
</evidence>
<feature type="region of interest" description="Disordered" evidence="1">
    <location>
        <begin position="162"/>
        <end position="185"/>
    </location>
</feature>
<reference evidence="2 3" key="1">
    <citation type="submission" date="2012-09" db="EMBL/GenBank/DDBJ databases">
        <title>Genome Sequence of alkane-degrading Bacterium Alcanivorax sp. 19-m-6.</title>
        <authorList>
            <person name="Lai Q."/>
            <person name="Shao Z."/>
        </authorList>
    </citation>
    <scope>NUCLEOTIDE SEQUENCE [LARGE SCALE GENOMIC DNA]</scope>
    <source>
        <strain evidence="2 3">19-m-6</strain>
    </source>
</reference>
<dbReference type="Pfam" id="PF19456">
    <property type="entry name" value="MobI"/>
    <property type="match status" value="1"/>
</dbReference>
<sequence length="185" mass="21685">MLKRDAEDERFVFTEPMLEEESREFIRTARTLLEHELLVSAVDARKQADYYWEGNESAREEGVAEELSFVGTRVRILNGSLQMEWFRNRTRPDQGAGKQVFSTHLKKGKGYRYSDSLFKKEPKWARDAIKEVEDRYELLRRRAAILSSMRKNLRDYEQLLNECFPGNNSTDTEAKPGGNEQEKPE</sequence>
<organism evidence="2 3">
    <name type="scientific">Alcanivorax nanhaiticus</name>
    <dbReference type="NCBI Taxonomy" id="1177154"/>
    <lineage>
        <taxon>Bacteria</taxon>
        <taxon>Pseudomonadati</taxon>
        <taxon>Pseudomonadota</taxon>
        <taxon>Gammaproteobacteria</taxon>
        <taxon>Oceanospirillales</taxon>
        <taxon>Alcanivoracaceae</taxon>
        <taxon>Alcanivorax</taxon>
    </lineage>
</organism>
<protein>
    <submittedName>
        <fullName evidence="2">Uncharacterized protein</fullName>
    </submittedName>
</protein>
<name>A0A095SG82_9GAMM</name>
<dbReference type="PATRIC" id="fig|1177154.3.peg.3368"/>
<keyword evidence="3" id="KW-1185">Reference proteome</keyword>
<evidence type="ECO:0000313" key="3">
    <source>
        <dbReference type="Proteomes" id="UP000029444"/>
    </source>
</evidence>
<dbReference type="AlphaFoldDB" id="A0A095SG82"/>
<dbReference type="Proteomes" id="UP000029444">
    <property type="component" value="Unassembled WGS sequence"/>
</dbReference>
<dbReference type="InterPro" id="IPR045809">
    <property type="entry name" value="MobI"/>
</dbReference>
<accession>A0A095SG82</accession>